<protein>
    <submittedName>
        <fullName evidence="1">Uncharacterized protein</fullName>
    </submittedName>
</protein>
<reference evidence="1" key="3">
    <citation type="journal article" date="2017" name="Nature">
        <title>Genome sequence of the progenitor of the wheat D genome Aegilops tauschii.</title>
        <authorList>
            <person name="Luo M.C."/>
            <person name="Gu Y.Q."/>
            <person name="Puiu D."/>
            <person name="Wang H."/>
            <person name="Twardziok S.O."/>
            <person name="Deal K.R."/>
            <person name="Huo N."/>
            <person name="Zhu T."/>
            <person name="Wang L."/>
            <person name="Wang Y."/>
            <person name="McGuire P.E."/>
            <person name="Liu S."/>
            <person name="Long H."/>
            <person name="Ramasamy R.K."/>
            <person name="Rodriguez J.C."/>
            <person name="Van S.L."/>
            <person name="Yuan L."/>
            <person name="Wang Z."/>
            <person name="Xia Z."/>
            <person name="Xiao L."/>
            <person name="Anderson O.D."/>
            <person name="Ouyang S."/>
            <person name="Liang Y."/>
            <person name="Zimin A.V."/>
            <person name="Pertea G."/>
            <person name="Qi P."/>
            <person name="Bennetzen J.L."/>
            <person name="Dai X."/>
            <person name="Dawson M.W."/>
            <person name="Muller H.G."/>
            <person name="Kugler K."/>
            <person name="Rivarola-Duarte L."/>
            <person name="Spannagl M."/>
            <person name="Mayer K.F.X."/>
            <person name="Lu F.H."/>
            <person name="Bevan M.W."/>
            <person name="Leroy P."/>
            <person name="Li P."/>
            <person name="You F.M."/>
            <person name="Sun Q."/>
            <person name="Liu Z."/>
            <person name="Lyons E."/>
            <person name="Wicker T."/>
            <person name="Salzberg S.L."/>
            <person name="Devos K.M."/>
            <person name="Dvorak J."/>
        </authorList>
    </citation>
    <scope>NUCLEOTIDE SEQUENCE [LARGE SCALE GENOMIC DNA]</scope>
    <source>
        <strain evidence="1">cv. AL8/78</strain>
    </source>
</reference>
<dbReference type="Gramene" id="AET6Gv20149900.2">
    <property type="protein sequence ID" value="AET6Gv20149900.2"/>
    <property type="gene ID" value="AET6Gv20149900"/>
</dbReference>
<name>A0A453MYQ0_AEGTS</name>
<dbReference type="AlphaFoldDB" id="A0A453MYQ0"/>
<sequence length="153" mass="17327">MVVVSDPGWISHGFEVDQEQEIGKKYEITKNSEELVYMVYVCKGFTAQLWKRKTDCDGAASWGMERTIEVDKLLSLNPEKERVRPLVEGLAEYNNVVFLTTGDGVIMLQLESLQFKKFYEISDGFYHYPFESVYSAGTSIGSGHDGAKLLHNT</sequence>
<accession>A0A453MYQ0</accession>
<reference evidence="2" key="2">
    <citation type="journal article" date="2017" name="Nat. Plants">
        <title>The Aegilops tauschii genome reveals multiple impacts of transposons.</title>
        <authorList>
            <person name="Zhao G."/>
            <person name="Zou C."/>
            <person name="Li K."/>
            <person name="Wang K."/>
            <person name="Li T."/>
            <person name="Gao L."/>
            <person name="Zhang X."/>
            <person name="Wang H."/>
            <person name="Yang Z."/>
            <person name="Liu X."/>
            <person name="Jiang W."/>
            <person name="Mao L."/>
            <person name="Kong X."/>
            <person name="Jiao Y."/>
            <person name="Jia J."/>
        </authorList>
    </citation>
    <scope>NUCLEOTIDE SEQUENCE [LARGE SCALE GENOMIC DNA]</scope>
    <source>
        <strain evidence="2">cv. AL8/78</strain>
    </source>
</reference>
<reference evidence="1" key="5">
    <citation type="journal article" date="2021" name="G3 (Bethesda)">
        <title>Aegilops tauschii genome assembly Aet v5.0 features greater sequence contiguity and improved annotation.</title>
        <authorList>
            <person name="Wang L."/>
            <person name="Zhu T."/>
            <person name="Rodriguez J.C."/>
            <person name="Deal K.R."/>
            <person name="Dubcovsky J."/>
            <person name="McGuire P.E."/>
            <person name="Lux T."/>
            <person name="Spannagl M."/>
            <person name="Mayer K.F.X."/>
            <person name="Baldrich P."/>
            <person name="Meyers B.C."/>
            <person name="Huo N."/>
            <person name="Gu Y.Q."/>
            <person name="Zhou H."/>
            <person name="Devos K.M."/>
            <person name="Bennetzen J.L."/>
            <person name="Unver T."/>
            <person name="Budak H."/>
            <person name="Gulick P.J."/>
            <person name="Galiba G."/>
            <person name="Kalapos B."/>
            <person name="Nelson D.R."/>
            <person name="Li P."/>
            <person name="You F.M."/>
            <person name="Luo M.C."/>
            <person name="Dvorak J."/>
        </authorList>
    </citation>
    <scope>NUCLEOTIDE SEQUENCE [LARGE SCALE GENOMIC DNA]</scope>
    <source>
        <strain evidence="1">cv. AL8/78</strain>
    </source>
</reference>
<dbReference type="PANTHER" id="PTHR33186">
    <property type="entry name" value="OS10G0136150 PROTEIN-RELATED"/>
    <property type="match status" value="1"/>
</dbReference>
<dbReference type="Proteomes" id="UP000015105">
    <property type="component" value="Chromosome 6D"/>
</dbReference>
<keyword evidence="2" id="KW-1185">Reference proteome</keyword>
<organism evidence="1 2">
    <name type="scientific">Aegilops tauschii subsp. strangulata</name>
    <name type="common">Goatgrass</name>
    <dbReference type="NCBI Taxonomy" id="200361"/>
    <lineage>
        <taxon>Eukaryota</taxon>
        <taxon>Viridiplantae</taxon>
        <taxon>Streptophyta</taxon>
        <taxon>Embryophyta</taxon>
        <taxon>Tracheophyta</taxon>
        <taxon>Spermatophyta</taxon>
        <taxon>Magnoliopsida</taxon>
        <taxon>Liliopsida</taxon>
        <taxon>Poales</taxon>
        <taxon>Poaceae</taxon>
        <taxon>BOP clade</taxon>
        <taxon>Pooideae</taxon>
        <taxon>Triticodae</taxon>
        <taxon>Triticeae</taxon>
        <taxon>Triticinae</taxon>
        <taxon>Aegilops</taxon>
    </lineage>
</organism>
<evidence type="ECO:0000313" key="2">
    <source>
        <dbReference type="Proteomes" id="UP000015105"/>
    </source>
</evidence>
<reference evidence="2" key="1">
    <citation type="journal article" date="2014" name="Science">
        <title>Ancient hybridizations among the ancestral genomes of bread wheat.</title>
        <authorList>
            <consortium name="International Wheat Genome Sequencing Consortium,"/>
            <person name="Marcussen T."/>
            <person name="Sandve S.R."/>
            <person name="Heier L."/>
            <person name="Spannagl M."/>
            <person name="Pfeifer M."/>
            <person name="Jakobsen K.S."/>
            <person name="Wulff B.B."/>
            <person name="Steuernagel B."/>
            <person name="Mayer K.F."/>
            <person name="Olsen O.A."/>
        </authorList>
    </citation>
    <scope>NUCLEOTIDE SEQUENCE [LARGE SCALE GENOMIC DNA]</scope>
    <source>
        <strain evidence="2">cv. AL8/78</strain>
    </source>
</reference>
<dbReference type="PANTHER" id="PTHR33186:SF13">
    <property type="entry name" value="OS10G0138300 PROTEIN"/>
    <property type="match status" value="1"/>
</dbReference>
<evidence type="ECO:0000313" key="1">
    <source>
        <dbReference type="EnsemblPlants" id="AET6Gv20149900.2"/>
    </source>
</evidence>
<reference evidence="1" key="4">
    <citation type="submission" date="2019-03" db="UniProtKB">
        <authorList>
            <consortium name="EnsemblPlants"/>
        </authorList>
    </citation>
    <scope>IDENTIFICATION</scope>
</reference>
<dbReference type="EnsemblPlants" id="AET6Gv20149900.2">
    <property type="protein sequence ID" value="AET6Gv20149900.2"/>
    <property type="gene ID" value="AET6Gv20149900"/>
</dbReference>
<proteinExistence type="predicted"/>